<keyword evidence="1" id="KW-0732">Signal</keyword>
<comment type="caution">
    <text evidence="2">The sequence shown here is derived from an EMBL/GenBank/DDBJ whole genome shotgun (WGS) entry which is preliminary data.</text>
</comment>
<dbReference type="AlphaFoldDB" id="A0A7K3WFY5"/>
<dbReference type="RefSeq" id="WP_152731850.1">
    <property type="nucleotide sequence ID" value="NZ_JAABOZ010000012.1"/>
</dbReference>
<dbReference type="Proteomes" id="UP000470470">
    <property type="component" value="Unassembled WGS sequence"/>
</dbReference>
<evidence type="ECO:0000313" key="3">
    <source>
        <dbReference type="Proteomes" id="UP000470470"/>
    </source>
</evidence>
<organism evidence="2 3">
    <name type="scientific">Goekera deserti</name>
    <dbReference type="NCBI Taxonomy" id="2497753"/>
    <lineage>
        <taxon>Bacteria</taxon>
        <taxon>Bacillati</taxon>
        <taxon>Actinomycetota</taxon>
        <taxon>Actinomycetes</taxon>
        <taxon>Geodermatophilales</taxon>
        <taxon>Geodermatophilaceae</taxon>
        <taxon>Goekera</taxon>
    </lineage>
</organism>
<reference evidence="2 3" key="1">
    <citation type="submission" date="2020-02" db="EMBL/GenBank/DDBJ databases">
        <title>The whole genome sequence of CPCC 205119.</title>
        <authorList>
            <person name="Jiang Z."/>
        </authorList>
    </citation>
    <scope>NUCLEOTIDE SEQUENCE [LARGE SCALE GENOMIC DNA]</scope>
    <source>
        <strain evidence="2 3">CPCC 205119</strain>
    </source>
</reference>
<keyword evidence="3" id="KW-1185">Reference proteome</keyword>
<sequence length="255" mass="26889">MPAARRLLVALGLVLALLAGCSDDGAAERTPGDAITSQEAEVLAGLLYRDFQEGGADFVLTAPYAEGTVLTLTGQVDFARQIGTATAVTTFGDGRPDDSRTLWFDPDEIWFGDVPGLTDALAAQGRPGISVMRRPIVTQAGGSASLVDVLVQLVPRLSARTADDPRAILERDYTWQGQRSIDGQLAVDYRTGSGATVSVAASSQLLLQYVTPLPQQDFSVTITLSDHGSREITLPAEDQTVAAADYPDVAGRLGV</sequence>
<dbReference type="EMBL" id="JAAGWK010000021">
    <property type="protein sequence ID" value="NEL55292.1"/>
    <property type="molecule type" value="Genomic_DNA"/>
</dbReference>
<evidence type="ECO:0000313" key="2">
    <source>
        <dbReference type="EMBL" id="NEL55292.1"/>
    </source>
</evidence>
<dbReference type="PROSITE" id="PS51257">
    <property type="entry name" value="PROKAR_LIPOPROTEIN"/>
    <property type="match status" value="1"/>
</dbReference>
<evidence type="ECO:0000256" key="1">
    <source>
        <dbReference type="SAM" id="SignalP"/>
    </source>
</evidence>
<evidence type="ECO:0008006" key="4">
    <source>
        <dbReference type="Google" id="ProtNLM"/>
    </source>
</evidence>
<name>A0A7K3WFY5_9ACTN</name>
<feature type="chain" id="PRO_5029564165" description="LppX_LprAFG lipoprotein" evidence="1">
    <location>
        <begin position="27"/>
        <end position="255"/>
    </location>
</feature>
<proteinExistence type="predicted"/>
<accession>A0A7K3WFY5</accession>
<gene>
    <name evidence="2" type="ORF">G1H19_14965</name>
</gene>
<protein>
    <recommendedName>
        <fullName evidence="4">LppX_LprAFG lipoprotein</fullName>
    </recommendedName>
</protein>
<feature type="signal peptide" evidence="1">
    <location>
        <begin position="1"/>
        <end position="26"/>
    </location>
</feature>